<evidence type="ECO:0000313" key="2">
    <source>
        <dbReference type="EMBL" id="ALG08310.1"/>
    </source>
</evidence>
<feature type="signal peptide" evidence="1">
    <location>
        <begin position="1"/>
        <end position="38"/>
    </location>
</feature>
<evidence type="ECO:0000256" key="1">
    <source>
        <dbReference type="SAM" id="SignalP"/>
    </source>
</evidence>
<keyword evidence="3" id="KW-1185">Reference proteome</keyword>
<dbReference type="Proteomes" id="UP000063699">
    <property type="component" value="Chromosome"/>
</dbReference>
<keyword evidence="1" id="KW-0732">Signal</keyword>
<name>A0A0N9I283_9PSEU</name>
<evidence type="ECO:0000313" key="3">
    <source>
        <dbReference type="Proteomes" id="UP000063699"/>
    </source>
</evidence>
<reference evidence="2 3" key="1">
    <citation type="submission" date="2015-07" db="EMBL/GenBank/DDBJ databases">
        <title>Genome sequencing of Kibdelosporangium phytohabitans.</title>
        <authorList>
            <person name="Qin S."/>
            <person name="Xing K."/>
        </authorList>
    </citation>
    <scope>NUCLEOTIDE SEQUENCE [LARGE SCALE GENOMIC DNA]</scope>
    <source>
        <strain evidence="2 3">KLBMP1111</strain>
    </source>
</reference>
<sequence>MVLSISQPRSITRFVSRAALAAALGTAALVSGPGVASAGDVQPQYWSTKCDDGRACVSKVSGDTWNIEKCGVSGLNDYFGWAKSHGNAFTIYFENGSAVHVWAWDNKSFPSNVRARQVNVEC</sequence>
<accession>A0A0N9I283</accession>
<dbReference type="AlphaFoldDB" id="A0A0N9I283"/>
<gene>
    <name evidence="2" type="ORF">AOZ06_16570</name>
</gene>
<dbReference type="KEGG" id="kphy:AOZ06_16570"/>
<proteinExistence type="predicted"/>
<feature type="chain" id="PRO_5006035771" description="Proteinase inhibitor I36 SMPI" evidence="1">
    <location>
        <begin position="39"/>
        <end position="122"/>
    </location>
</feature>
<organism evidence="2 3">
    <name type="scientific">Kibdelosporangium phytohabitans</name>
    <dbReference type="NCBI Taxonomy" id="860235"/>
    <lineage>
        <taxon>Bacteria</taxon>
        <taxon>Bacillati</taxon>
        <taxon>Actinomycetota</taxon>
        <taxon>Actinomycetes</taxon>
        <taxon>Pseudonocardiales</taxon>
        <taxon>Pseudonocardiaceae</taxon>
        <taxon>Kibdelosporangium</taxon>
    </lineage>
</organism>
<dbReference type="EMBL" id="CP012752">
    <property type="protein sequence ID" value="ALG08310.1"/>
    <property type="molecule type" value="Genomic_DNA"/>
</dbReference>
<evidence type="ECO:0008006" key="4">
    <source>
        <dbReference type="Google" id="ProtNLM"/>
    </source>
</evidence>
<protein>
    <recommendedName>
        <fullName evidence="4">Proteinase inhibitor I36 SMPI</fullName>
    </recommendedName>
</protein>